<dbReference type="InterPro" id="IPR007052">
    <property type="entry name" value="CS_dom"/>
</dbReference>
<organism evidence="8 9">
    <name type="scientific">Hypothenemus hampei</name>
    <name type="common">Coffee berry borer</name>
    <dbReference type="NCBI Taxonomy" id="57062"/>
    <lineage>
        <taxon>Eukaryota</taxon>
        <taxon>Metazoa</taxon>
        <taxon>Ecdysozoa</taxon>
        <taxon>Arthropoda</taxon>
        <taxon>Hexapoda</taxon>
        <taxon>Insecta</taxon>
        <taxon>Pterygota</taxon>
        <taxon>Neoptera</taxon>
        <taxon>Endopterygota</taxon>
        <taxon>Coleoptera</taxon>
        <taxon>Polyphaga</taxon>
        <taxon>Cucujiformia</taxon>
        <taxon>Curculionidae</taxon>
        <taxon>Scolytinae</taxon>
        <taxon>Hypothenemus</taxon>
    </lineage>
</organism>
<accession>A0ABD1EM39</accession>
<name>A0ABD1EM39_HYPHA</name>
<dbReference type="CDD" id="cd06467">
    <property type="entry name" value="p23_NUDC_like"/>
    <property type="match status" value="1"/>
</dbReference>
<keyword evidence="4" id="KW-0963">Cytoplasm</keyword>
<dbReference type="PANTHER" id="PTHR12356:SF3">
    <property type="entry name" value="NUCLEAR MIGRATION PROTEIN NUDC"/>
    <property type="match status" value="1"/>
</dbReference>
<dbReference type="PROSITE" id="PS51203">
    <property type="entry name" value="CS"/>
    <property type="match status" value="1"/>
</dbReference>
<evidence type="ECO:0000313" key="9">
    <source>
        <dbReference type="Proteomes" id="UP001566132"/>
    </source>
</evidence>
<dbReference type="SUPFAM" id="SSF49764">
    <property type="entry name" value="HSP20-like chaperones"/>
    <property type="match status" value="1"/>
</dbReference>
<sequence length="300" mass="34549">MTESVSVVHDDLLFNLLKECKTLPVFLDHIFGFLQRRTDFYHLAKDPNSPIGLPAGLAESLVKSAYFKWIPKKSSDIQVFGEDEIPEAVREEVVITEEVIKETSDHVENISLEKEQQRASKITMNQVFSKSESYNGAVYGNYCWSQTIKEVDIVVKLPENFNSKELEVVILPQSISIKIKNEVILNGELCEKCKYTEALWSVDKQKLQIHLDKCKEFWWNYLVKTESQLDLSQIDCSRPFEDLPEDAQVKIEELGWNQERKKLGLPTSDEMARQEMLRKAWNAEGSPFSGPFDPSQVVFH</sequence>
<evidence type="ECO:0000256" key="2">
    <source>
        <dbReference type="ARBA" id="ARBA00010513"/>
    </source>
</evidence>
<dbReference type="Gene3D" id="2.60.40.790">
    <property type="match status" value="1"/>
</dbReference>
<comment type="similarity">
    <text evidence="2">Belongs to the nudC family.</text>
</comment>
<dbReference type="InterPro" id="IPR008978">
    <property type="entry name" value="HSP20-like_chaperone"/>
</dbReference>
<evidence type="ECO:0000256" key="6">
    <source>
        <dbReference type="ARBA" id="ARBA00030427"/>
    </source>
</evidence>
<reference evidence="8 9" key="1">
    <citation type="submission" date="2024-05" db="EMBL/GenBank/DDBJ databases">
        <title>Genetic variation in Jamaican populations of the coffee berry borer (Hypothenemus hampei).</title>
        <authorList>
            <person name="Errbii M."/>
            <person name="Myrie A."/>
        </authorList>
    </citation>
    <scope>NUCLEOTIDE SEQUENCE [LARGE SCALE GENOMIC DNA]</scope>
    <source>
        <strain evidence="8">JA-Hopewell-2020-01-JO</strain>
        <tissue evidence="8">Whole body</tissue>
    </source>
</reference>
<dbReference type="Proteomes" id="UP001566132">
    <property type="component" value="Unassembled WGS sequence"/>
</dbReference>
<keyword evidence="5" id="KW-0597">Phosphoprotein</keyword>
<dbReference type="AlphaFoldDB" id="A0ABD1EM39"/>
<feature type="domain" description="CS" evidence="7">
    <location>
        <begin position="137"/>
        <end position="223"/>
    </location>
</feature>
<evidence type="ECO:0000259" key="7">
    <source>
        <dbReference type="PROSITE" id="PS51203"/>
    </source>
</evidence>
<dbReference type="PANTHER" id="PTHR12356">
    <property type="entry name" value="NUCLEAR MOVEMENT PROTEIN NUDC"/>
    <property type="match status" value="1"/>
</dbReference>
<evidence type="ECO:0000256" key="3">
    <source>
        <dbReference type="ARBA" id="ARBA00017641"/>
    </source>
</evidence>
<proteinExistence type="inferred from homology"/>
<dbReference type="Pfam" id="PF04969">
    <property type="entry name" value="CS"/>
    <property type="match status" value="1"/>
</dbReference>
<dbReference type="InterPro" id="IPR037898">
    <property type="entry name" value="NudC_fam"/>
</dbReference>
<keyword evidence="9" id="KW-1185">Reference proteome</keyword>
<dbReference type="Pfam" id="PF14050">
    <property type="entry name" value="Nudc_N"/>
    <property type="match status" value="1"/>
</dbReference>
<evidence type="ECO:0000313" key="8">
    <source>
        <dbReference type="EMBL" id="KAL1497364.1"/>
    </source>
</evidence>
<protein>
    <recommendedName>
        <fullName evidence="3">Nuclear migration protein nudC</fullName>
    </recommendedName>
    <alternativeName>
        <fullName evidence="6">Nuclear distribution protein C homolog</fullName>
    </alternativeName>
</protein>
<evidence type="ECO:0000256" key="4">
    <source>
        <dbReference type="ARBA" id="ARBA00022490"/>
    </source>
</evidence>
<comment type="subcellular location">
    <subcellularLocation>
        <location evidence="1">Cytoplasm</location>
    </subcellularLocation>
</comment>
<evidence type="ECO:0000256" key="5">
    <source>
        <dbReference type="ARBA" id="ARBA00022553"/>
    </source>
</evidence>
<dbReference type="EMBL" id="JBDJPC010000006">
    <property type="protein sequence ID" value="KAL1497364.1"/>
    <property type="molecule type" value="Genomic_DNA"/>
</dbReference>
<gene>
    <name evidence="8" type="ORF">ABEB36_008346</name>
</gene>
<dbReference type="GO" id="GO:0005737">
    <property type="term" value="C:cytoplasm"/>
    <property type="evidence" value="ECO:0007669"/>
    <property type="project" value="UniProtKB-SubCell"/>
</dbReference>
<evidence type="ECO:0000256" key="1">
    <source>
        <dbReference type="ARBA" id="ARBA00004496"/>
    </source>
</evidence>
<dbReference type="InterPro" id="IPR025934">
    <property type="entry name" value="NudC_N_dom"/>
</dbReference>
<comment type="caution">
    <text evidence="8">The sequence shown here is derived from an EMBL/GenBank/DDBJ whole genome shotgun (WGS) entry which is preliminary data.</text>
</comment>